<dbReference type="EMBL" id="QZKU01000117">
    <property type="protein sequence ID" value="RJP17220.1"/>
    <property type="molecule type" value="Genomic_DNA"/>
</dbReference>
<accession>A0A3A4NJ73</accession>
<evidence type="ECO:0000259" key="1">
    <source>
        <dbReference type="Pfam" id="PF07969"/>
    </source>
</evidence>
<organism evidence="2 3">
    <name type="scientific">Abyssobacteria bacterium (strain SURF_5)</name>
    <dbReference type="NCBI Taxonomy" id="2093360"/>
    <lineage>
        <taxon>Bacteria</taxon>
        <taxon>Pseudomonadati</taxon>
        <taxon>Candidatus Hydrogenedentota</taxon>
        <taxon>Candidatus Abyssobacteria</taxon>
    </lineage>
</organism>
<feature type="domain" description="Amidohydrolase 3" evidence="1">
    <location>
        <begin position="45"/>
        <end position="285"/>
    </location>
</feature>
<reference evidence="2 3" key="1">
    <citation type="journal article" date="2017" name="ISME J.">
        <title>Energy and carbon metabolisms in a deep terrestrial subsurface fluid microbial community.</title>
        <authorList>
            <person name="Momper L."/>
            <person name="Jungbluth S.P."/>
            <person name="Lee M.D."/>
            <person name="Amend J.P."/>
        </authorList>
    </citation>
    <scope>NUCLEOTIDE SEQUENCE [LARGE SCALE GENOMIC DNA]</scope>
    <source>
        <strain evidence="2">SURF_5</strain>
    </source>
</reference>
<comment type="caution">
    <text evidence="2">The sequence shown here is derived from an EMBL/GenBank/DDBJ whole genome shotgun (WGS) entry which is preliminary data.</text>
</comment>
<dbReference type="SUPFAM" id="SSF51556">
    <property type="entry name" value="Metallo-dependent hydrolases"/>
    <property type="match status" value="1"/>
</dbReference>
<dbReference type="AlphaFoldDB" id="A0A3A4NJ73"/>
<dbReference type="InterPro" id="IPR011059">
    <property type="entry name" value="Metal-dep_hydrolase_composite"/>
</dbReference>
<evidence type="ECO:0000313" key="3">
    <source>
        <dbReference type="Proteomes" id="UP000265882"/>
    </source>
</evidence>
<name>A0A3A4NJ73_ABYX5</name>
<dbReference type="CDD" id="cd01297">
    <property type="entry name" value="D-aminoacylase"/>
    <property type="match status" value="1"/>
</dbReference>
<dbReference type="Pfam" id="PF07969">
    <property type="entry name" value="Amidohydro_3"/>
    <property type="match status" value="2"/>
</dbReference>
<dbReference type="GO" id="GO:0005829">
    <property type="term" value="C:cytosol"/>
    <property type="evidence" value="ECO:0007669"/>
    <property type="project" value="TreeGrafter"/>
</dbReference>
<sequence>MSNTILIKNGTVMDGSGSPAYRADILIEQDRIADIGSFPNANAAKTIDAAGLAIAPGFIDVHTHLDFFLPCRRHATVLESWARQGVTTIIAGNCGLSPAPINHAYEETVSTYWNFSLPYDGLSYEWTTMAEYLNFLERNGQAFNTAILTGHGMLRTNVMGFQARFANPDEISQMKRMLKESLEGGSIGLSLGLYYVPGIYSNTDEIMEISSVLRDYHAPLVPHTRGMSETYPEAVQEVVSVAEEAQIPLHISHFGSFVRDDPSVLERAITTVREAAQRGVKIGHDYIPYSTGSTALISLFPPEVFDGGLDKFFARIEDPVVRRRIVHGWETVVPAWPNWEHSWWTDNHYHNAFSSWSLICLSGFRKEKNTQFENMSVDQIAATLNRDPFETVFDLTLEEEGKLIVTGGGFDNPMDDEHIMKALCDPDCSVATDIVGADFNSINPVAYGAFTRVLGRFARDAGVMTQEEAIRKMTSLPAKQMGLKERGSLKKGFYADITVFNPKTVIDRATFGNPYQFSDGIEYVLINGKPVLERGTYNAGAFAGKVLRRT</sequence>
<dbReference type="PANTHER" id="PTHR11647:SF1">
    <property type="entry name" value="COLLAPSIN RESPONSE MEDIATOR PROTEIN"/>
    <property type="match status" value="1"/>
</dbReference>
<dbReference type="InterPro" id="IPR050378">
    <property type="entry name" value="Metallo-dep_Hydrolases_sf"/>
</dbReference>
<dbReference type="InterPro" id="IPR013108">
    <property type="entry name" value="Amidohydro_3"/>
</dbReference>
<dbReference type="GO" id="GO:0016812">
    <property type="term" value="F:hydrolase activity, acting on carbon-nitrogen (but not peptide) bonds, in cyclic amides"/>
    <property type="evidence" value="ECO:0007669"/>
    <property type="project" value="TreeGrafter"/>
</dbReference>
<gene>
    <name evidence="2" type="ORF">C4520_17100</name>
</gene>
<dbReference type="Proteomes" id="UP000265882">
    <property type="component" value="Unassembled WGS sequence"/>
</dbReference>
<dbReference type="PANTHER" id="PTHR11647">
    <property type="entry name" value="HYDRANTOINASE/DIHYDROPYRIMIDINASE FAMILY MEMBER"/>
    <property type="match status" value="1"/>
</dbReference>
<evidence type="ECO:0000313" key="2">
    <source>
        <dbReference type="EMBL" id="RJP17220.1"/>
    </source>
</evidence>
<proteinExistence type="predicted"/>
<dbReference type="InterPro" id="IPR032466">
    <property type="entry name" value="Metal_Hydrolase"/>
</dbReference>
<feature type="domain" description="Amidohydrolase 3" evidence="1">
    <location>
        <begin position="430"/>
        <end position="531"/>
    </location>
</feature>
<dbReference type="SUPFAM" id="SSF51338">
    <property type="entry name" value="Composite domain of metallo-dependent hydrolases"/>
    <property type="match status" value="1"/>
</dbReference>
<dbReference type="Gene3D" id="3.20.20.140">
    <property type="entry name" value="Metal-dependent hydrolases"/>
    <property type="match status" value="2"/>
</dbReference>
<protein>
    <submittedName>
        <fullName evidence="2">D-aminoacylase</fullName>
    </submittedName>
</protein>